<dbReference type="Gene3D" id="3.40.50.720">
    <property type="entry name" value="NAD(P)-binding Rossmann-like Domain"/>
    <property type="match status" value="2"/>
</dbReference>
<name>A0AAD6HJC6_9EURO</name>
<dbReference type="GO" id="GO:0005737">
    <property type="term" value="C:cytoplasm"/>
    <property type="evidence" value="ECO:0007669"/>
    <property type="project" value="TreeGrafter"/>
</dbReference>
<sequence>MTGERIFMTGGSGYICGVVIEQAIQQGYNVYALSRTEASDERIRALGAPLRAEADIVFHLADAWARNFGQMEYSEVVRIDGGAVDAIGAGLKVEAHNGLETNEQSPLSEAPLNDRIKSEQYALRLCDQGINVSVIRLAPWVYGRGGSGIRLFTSIFTNMNQVFYVDEGAASTSVVHVDDAAQLYFLAAKKAEPGDIFNAVSSTTVTARELATAIAHTADLPLKSLTFDEVTNLMGEFMARFLSAENRASAQKAKEKLGWEPRGLAILDDIEHGSYST</sequence>
<comment type="caution">
    <text evidence="1">The sequence shown here is derived from an EMBL/GenBank/DDBJ whole genome shotgun (WGS) entry which is preliminary data.</text>
</comment>
<evidence type="ECO:0000313" key="1">
    <source>
        <dbReference type="EMBL" id="KAJ5719551.1"/>
    </source>
</evidence>
<dbReference type="AlphaFoldDB" id="A0AAD6HJC6"/>
<accession>A0AAD6HJC6</accession>
<dbReference type="SUPFAM" id="SSF51735">
    <property type="entry name" value="NAD(P)-binding Rossmann-fold domains"/>
    <property type="match status" value="1"/>
</dbReference>
<dbReference type="EMBL" id="JAQJAN010000010">
    <property type="protein sequence ID" value="KAJ5719551.1"/>
    <property type="molecule type" value="Genomic_DNA"/>
</dbReference>
<dbReference type="GO" id="GO:0004029">
    <property type="term" value="F:aldehyde dehydrogenase (NAD+) activity"/>
    <property type="evidence" value="ECO:0007669"/>
    <property type="project" value="TreeGrafter"/>
</dbReference>
<reference evidence="1" key="1">
    <citation type="journal article" date="2023" name="IMA Fungus">
        <title>Comparative genomic study of the Penicillium genus elucidates a diverse pangenome and 15 lateral gene transfer events.</title>
        <authorList>
            <person name="Petersen C."/>
            <person name="Sorensen T."/>
            <person name="Nielsen M.R."/>
            <person name="Sondergaard T.E."/>
            <person name="Sorensen J.L."/>
            <person name="Fitzpatrick D.A."/>
            <person name="Frisvad J.C."/>
            <person name="Nielsen K.L."/>
        </authorList>
    </citation>
    <scope>NUCLEOTIDE SEQUENCE</scope>
    <source>
        <strain evidence="1">IBT 17514</strain>
    </source>
</reference>
<keyword evidence="2" id="KW-1185">Reference proteome</keyword>
<evidence type="ECO:0008006" key="3">
    <source>
        <dbReference type="Google" id="ProtNLM"/>
    </source>
</evidence>
<dbReference type="PANTHER" id="PTHR48079">
    <property type="entry name" value="PROTEIN YEEZ"/>
    <property type="match status" value="1"/>
</dbReference>
<dbReference type="InterPro" id="IPR036291">
    <property type="entry name" value="NAD(P)-bd_dom_sf"/>
</dbReference>
<dbReference type="Proteomes" id="UP001215712">
    <property type="component" value="Unassembled WGS sequence"/>
</dbReference>
<organism evidence="1 2">
    <name type="scientific">Penicillium malachiteum</name>
    <dbReference type="NCBI Taxonomy" id="1324776"/>
    <lineage>
        <taxon>Eukaryota</taxon>
        <taxon>Fungi</taxon>
        <taxon>Dikarya</taxon>
        <taxon>Ascomycota</taxon>
        <taxon>Pezizomycotina</taxon>
        <taxon>Eurotiomycetes</taxon>
        <taxon>Eurotiomycetidae</taxon>
        <taxon>Eurotiales</taxon>
        <taxon>Aspergillaceae</taxon>
        <taxon>Penicillium</taxon>
    </lineage>
</organism>
<protein>
    <recommendedName>
        <fullName evidence="3">NAD-dependent epimerase/dehydratase domain-containing protein</fullName>
    </recommendedName>
</protein>
<evidence type="ECO:0000313" key="2">
    <source>
        <dbReference type="Proteomes" id="UP001215712"/>
    </source>
</evidence>
<dbReference type="PANTHER" id="PTHR48079:SF5">
    <property type="entry name" value="DEPENDENT EPIMERASE_DEHYDRATASE, PUTATIVE (AFU_ORTHOLOGUE AFUA_7G00180)-RELATED"/>
    <property type="match status" value="1"/>
</dbReference>
<proteinExistence type="predicted"/>
<dbReference type="InterPro" id="IPR051783">
    <property type="entry name" value="NAD(P)-dependent_oxidoreduct"/>
</dbReference>
<reference evidence="1" key="2">
    <citation type="submission" date="2023-01" db="EMBL/GenBank/DDBJ databases">
        <authorList>
            <person name="Petersen C."/>
        </authorList>
    </citation>
    <scope>NUCLEOTIDE SEQUENCE</scope>
    <source>
        <strain evidence="1">IBT 17514</strain>
    </source>
</reference>
<gene>
    <name evidence="1" type="ORF">N7493_007129</name>
</gene>